<dbReference type="Gene3D" id="3.40.630.190">
    <property type="entry name" value="LCP protein"/>
    <property type="match status" value="1"/>
</dbReference>
<keyword evidence="3" id="KW-0812">Transmembrane</keyword>
<dbReference type="OrthoDB" id="9782542at2"/>
<protein>
    <recommendedName>
        <fullName evidence="4">Cell envelope-related transcriptional attenuator domain-containing protein</fullName>
    </recommendedName>
</protein>
<evidence type="ECO:0000256" key="2">
    <source>
        <dbReference type="SAM" id="MobiDB-lite"/>
    </source>
</evidence>
<dbReference type="PANTHER" id="PTHR33392:SF6">
    <property type="entry name" value="POLYISOPRENYL-TEICHOIC ACID--PEPTIDOGLYCAN TEICHOIC ACID TRANSFERASE TAGU"/>
    <property type="match status" value="1"/>
</dbReference>
<feature type="compositionally biased region" description="Low complexity" evidence="2">
    <location>
        <begin position="414"/>
        <end position="427"/>
    </location>
</feature>
<dbReference type="Proteomes" id="UP000243024">
    <property type="component" value="Unassembled WGS sequence"/>
</dbReference>
<feature type="transmembrane region" description="Helical" evidence="3">
    <location>
        <begin position="21"/>
        <end position="42"/>
    </location>
</feature>
<keyword evidence="3" id="KW-1133">Transmembrane helix</keyword>
<feature type="domain" description="Cell envelope-related transcriptional attenuator" evidence="4">
    <location>
        <begin position="94"/>
        <end position="264"/>
    </location>
</feature>
<proteinExistence type="inferred from homology"/>
<evidence type="ECO:0000256" key="3">
    <source>
        <dbReference type="SAM" id="Phobius"/>
    </source>
</evidence>
<dbReference type="EMBL" id="JXBB01000055">
    <property type="protein sequence ID" value="OAR03501.1"/>
    <property type="molecule type" value="Genomic_DNA"/>
</dbReference>
<feature type="compositionally biased region" description="Low complexity" evidence="2">
    <location>
        <begin position="384"/>
        <end position="393"/>
    </location>
</feature>
<comment type="caution">
    <text evidence="5">The sequence shown here is derived from an EMBL/GenBank/DDBJ whole genome shotgun (WGS) entry which is preliminary data.</text>
</comment>
<feature type="compositionally biased region" description="Low complexity" evidence="2">
    <location>
        <begin position="367"/>
        <end position="376"/>
    </location>
</feature>
<sequence length="484" mass="51510">MGEPAMDVMDNRPAGGWWRRGWFWALVALVFAVVGGAGYAMWRIDHALDKMTAGEGNEADGVGSAEAVAERPPEKPFTVLLLGTDTRPDLGSLNTDVIMLAVVNPAERKITLLSIPRDTRVMIPGYGYAKINAAYAIGENRKARAERNGKPVTDTGPSLVKKTVSGYFGVPVDRYVLLDFVAFKEIIDALGGIDVDVERRLVYHDPTDGTVIDLSPGLQHLNGEQALGYVRHRHDDRGPKYYSSDFDRNRRQQIVIQKVADKVKSIQGVTRFFTLLDIVSDHVRTDFTKKEIRSLLSAFLGVGSEAITTIEAHPYGFYSAGGAYVAFPEEELKRIRETLWQALGLDPEKGMALIDPANDRQGGGDSSAGSKKAAPAKPAPAKPAPAQSAPSRKTPSSGAVGSTPEKRSGPSDEGALAAPPSSGGPASDSPPPDAVPSNEGTPEGDVSRQGDSPDVPLTPSDGTVPPAPPADGAPAPPEPAERRP</sequence>
<comment type="similarity">
    <text evidence="1">Belongs to the LytR/CpsA/Psr (LCP) family.</text>
</comment>
<reference evidence="5 6" key="1">
    <citation type="submission" date="2015-09" db="EMBL/GenBank/DDBJ databases">
        <title>Draft genome sequence of Hydrogenibacillus schlegelii DSM 2000.</title>
        <authorList>
            <person name="Hemp J."/>
        </authorList>
    </citation>
    <scope>NUCLEOTIDE SEQUENCE [LARGE SCALE GENOMIC DNA]</scope>
    <source>
        <strain evidence="5 6">MA 48</strain>
    </source>
</reference>
<feature type="compositionally biased region" description="Pro residues" evidence="2">
    <location>
        <begin position="465"/>
        <end position="478"/>
    </location>
</feature>
<name>A0A179IPF9_HYDSH</name>
<evidence type="ECO:0000313" key="5">
    <source>
        <dbReference type="EMBL" id="OAR03501.1"/>
    </source>
</evidence>
<dbReference type="STRING" id="1484.SA87_02315"/>
<dbReference type="NCBIfam" id="TIGR00350">
    <property type="entry name" value="lytR_cpsA_psr"/>
    <property type="match status" value="1"/>
</dbReference>
<dbReference type="AlphaFoldDB" id="A0A179IPF9"/>
<evidence type="ECO:0000259" key="4">
    <source>
        <dbReference type="Pfam" id="PF03816"/>
    </source>
</evidence>
<keyword evidence="3" id="KW-0472">Membrane</keyword>
<evidence type="ECO:0000313" key="6">
    <source>
        <dbReference type="Proteomes" id="UP000243024"/>
    </source>
</evidence>
<keyword evidence="6" id="KW-1185">Reference proteome</keyword>
<dbReference type="InterPro" id="IPR050922">
    <property type="entry name" value="LytR/CpsA/Psr_CW_biosynth"/>
</dbReference>
<evidence type="ECO:0000256" key="1">
    <source>
        <dbReference type="ARBA" id="ARBA00006068"/>
    </source>
</evidence>
<accession>A0A179IPF9</accession>
<feature type="region of interest" description="Disordered" evidence="2">
    <location>
        <begin position="351"/>
        <end position="484"/>
    </location>
</feature>
<organism evidence="5 6">
    <name type="scientific">Hydrogenibacillus schlegelii</name>
    <name type="common">Bacillus schlegelii</name>
    <dbReference type="NCBI Taxonomy" id="1484"/>
    <lineage>
        <taxon>Bacteria</taxon>
        <taxon>Bacillati</taxon>
        <taxon>Bacillota</taxon>
        <taxon>Bacilli</taxon>
        <taxon>Bacillales</taxon>
        <taxon>Bacillales Family X. Incertae Sedis</taxon>
        <taxon>Hydrogenibacillus</taxon>
    </lineage>
</organism>
<dbReference type="InterPro" id="IPR004474">
    <property type="entry name" value="LytR_CpsA_psr"/>
</dbReference>
<gene>
    <name evidence="5" type="ORF">SA87_02315</name>
</gene>
<dbReference type="PANTHER" id="PTHR33392">
    <property type="entry name" value="POLYISOPRENYL-TEICHOIC ACID--PEPTIDOGLYCAN TEICHOIC ACID TRANSFERASE TAGU"/>
    <property type="match status" value="1"/>
</dbReference>
<dbReference type="Pfam" id="PF03816">
    <property type="entry name" value="LytR_cpsA_psr"/>
    <property type="match status" value="1"/>
</dbReference>